<name>A0A232LX18_9EURO</name>
<evidence type="ECO:0000256" key="3">
    <source>
        <dbReference type="ARBA" id="ARBA00022478"/>
    </source>
</evidence>
<sequence>MLSPCQAEPYRVDFKLSSVDLAFANSLRRTILAEIPTMAVDLVEVEKNTSVLPDEFLAHRLGLVPLNSKNCDQDVEYTRDCDCDNYCSRCSVTLTLHARCTSEEIMRVYSRDLIVSSERANEWVGSPVIADPDGKGPLICKLRRGQELKLSCIAKKGIAKEHSKWAPTAAVGFEYDPHNNLRHLNYWYEEDAIKEWPVSQNAGWEPAAPPDQPYDYDAQPNAFYLDVESAGNLEPDVIIQQGIIVMQRKLATVISALTGAGGDGMPGAEDEDIMGGMRSPDAYEPPEGIDGGGYTAYGAGGQSTWGGAGGATPYGATPYGQNNYGF</sequence>
<dbReference type="InterPro" id="IPR036643">
    <property type="entry name" value="RNApol_insert_sf"/>
</dbReference>
<dbReference type="FunFam" id="2.170.120.12:FF:000002">
    <property type="entry name" value="DNA-directed RNA polymerase II subunit RPB3"/>
    <property type="match status" value="1"/>
</dbReference>
<dbReference type="Proteomes" id="UP000243515">
    <property type="component" value="Unassembled WGS sequence"/>
</dbReference>
<comment type="subunit">
    <text evidence="2">Component of the RNA polymerase II (Pol II) complex consisting of 12 subunits.</text>
</comment>
<dbReference type="OrthoDB" id="270173at2759"/>
<dbReference type="GO" id="GO:0006366">
    <property type="term" value="P:transcription by RNA polymerase II"/>
    <property type="evidence" value="ECO:0007669"/>
    <property type="project" value="TreeGrafter"/>
</dbReference>
<gene>
    <name evidence="9" type="ORF">Egran_03883</name>
</gene>
<evidence type="ECO:0000256" key="6">
    <source>
        <dbReference type="ARBA" id="ARBA00025804"/>
    </source>
</evidence>
<dbReference type="GO" id="GO:0005665">
    <property type="term" value="C:RNA polymerase II, core complex"/>
    <property type="evidence" value="ECO:0007669"/>
    <property type="project" value="EnsemblFungi"/>
</dbReference>
<dbReference type="Gene3D" id="2.170.120.12">
    <property type="entry name" value="DNA-directed RNA polymerase, insert domain"/>
    <property type="match status" value="1"/>
</dbReference>
<dbReference type="Pfam" id="PF01000">
    <property type="entry name" value="RNA_pol_A_bac"/>
    <property type="match status" value="1"/>
</dbReference>
<evidence type="ECO:0000313" key="10">
    <source>
        <dbReference type="Proteomes" id="UP000243515"/>
    </source>
</evidence>
<keyword evidence="4" id="KW-0804">Transcription</keyword>
<dbReference type="AlphaFoldDB" id="A0A232LX18"/>
<keyword evidence="3" id="KW-0240">DNA-directed RNA polymerase</keyword>
<dbReference type="InterPro" id="IPR050518">
    <property type="entry name" value="Rpo3/RPB3_RNA_Pol_subunit"/>
</dbReference>
<comment type="similarity">
    <text evidence="6">Belongs to the archaeal Rpo3/eukaryotic RPB3 RNA polymerase subunit family.</text>
</comment>
<evidence type="ECO:0000259" key="8">
    <source>
        <dbReference type="SMART" id="SM00662"/>
    </source>
</evidence>
<dbReference type="InterPro" id="IPR001514">
    <property type="entry name" value="DNA-dir_RNA_pol_30-40kDasu_CS"/>
</dbReference>
<evidence type="ECO:0000313" key="9">
    <source>
        <dbReference type="EMBL" id="OXV08357.1"/>
    </source>
</evidence>
<evidence type="ECO:0000256" key="4">
    <source>
        <dbReference type="ARBA" id="ARBA00023163"/>
    </source>
</evidence>
<dbReference type="EMBL" id="NPHW01004166">
    <property type="protein sequence ID" value="OXV08357.1"/>
    <property type="molecule type" value="Genomic_DNA"/>
</dbReference>
<evidence type="ECO:0000256" key="2">
    <source>
        <dbReference type="ARBA" id="ARBA00011730"/>
    </source>
</evidence>
<dbReference type="SMART" id="SM00662">
    <property type="entry name" value="RPOLD"/>
    <property type="match status" value="1"/>
</dbReference>
<dbReference type="Pfam" id="PF01193">
    <property type="entry name" value="RNA_pol_L"/>
    <property type="match status" value="1"/>
</dbReference>
<feature type="domain" description="DNA-directed RNA polymerase RpoA/D/Rpb3-type" evidence="8">
    <location>
        <begin position="11"/>
        <end position="256"/>
    </location>
</feature>
<dbReference type="GO" id="GO:0003899">
    <property type="term" value="F:DNA-directed RNA polymerase activity"/>
    <property type="evidence" value="ECO:0007669"/>
    <property type="project" value="InterPro"/>
</dbReference>
<evidence type="ECO:0000256" key="7">
    <source>
        <dbReference type="ARBA" id="ARBA00072506"/>
    </source>
</evidence>
<dbReference type="SUPFAM" id="SSF55257">
    <property type="entry name" value="RBP11-like subunits of RNA polymerase"/>
    <property type="match status" value="1"/>
</dbReference>
<organism evidence="9 10">
    <name type="scientific">Elaphomyces granulatus</name>
    <dbReference type="NCBI Taxonomy" id="519963"/>
    <lineage>
        <taxon>Eukaryota</taxon>
        <taxon>Fungi</taxon>
        <taxon>Dikarya</taxon>
        <taxon>Ascomycota</taxon>
        <taxon>Pezizomycotina</taxon>
        <taxon>Eurotiomycetes</taxon>
        <taxon>Eurotiomycetidae</taxon>
        <taxon>Eurotiales</taxon>
        <taxon>Elaphomycetaceae</taxon>
        <taxon>Elaphomyces</taxon>
    </lineage>
</organism>
<dbReference type="GO" id="GO:0000785">
    <property type="term" value="C:chromatin"/>
    <property type="evidence" value="ECO:0007669"/>
    <property type="project" value="EnsemblFungi"/>
</dbReference>
<dbReference type="HAMAP" id="MF_00320">
    <property type="entry name" value="RNApol_arch_Rpo3"/>
    <property type="match status" value="1"/>
</dbReference>
<dbReference type="InterPro" id="IPR011262">
    <property type="entry name" value="DNA-dir_RNA_pol_insert"/>
</dbReference>
<keyword evidence="5" id="KW-0539">Nucleus</keyword>
<dbReference type="GO" id="GO:0046983">
    <property type="term" value="F:protein dimerization activity"/>
    <property type="evidence" value="ECO:0007669"/>
    <property type="project" value="InterPro"/>
</dbReference>
<dbReference type="PANTHER" id="PTHR11800">
    <property type="entry name" value="DNA-DIRECTED RNA POLYMERASE"/>
    <property type="match status" value="1"/>
</dbReference>
<dbReference type="PROSITE" id="PS00446">
    <property type="entry name" value="RNA_POL_D_30KD"/>
    <property type="match status" value="1"/>
</dbReference>
<comment type="subcellular location">
    <subcellularLocation>
        <location evidence="1">Nucleus</location>
    </subcellularLocation>
</comment>
<dbReference type="InterPro" id="IPR036603">
    <property type="entry name" value="RBP11-like"/>
</dbReference>
<dbReference type="CDD" id="cd07031">
    <property type="entry name" value="RNAP_II_RPB3"/>
    <property type="match status" value="1"/>
</dbReference>
<reference evidence="9 10" key="1">
    <citation type="journal article" date="2015" name="Environ. Microbiol.">
        <title>Metagenome sequence of Elaphomyces granulatus from sporocarp tissue reveals Ascomycota ectomycorrhizal fingerprints of genome expansion and a Proteobacteria-rich microbiome.</title>
        <authorList>
            <person name="Quandt C.A."/>
            <person name="Kohler A."/>
            <person name="Hesse C.N."/>
            <person name="Sharpton T.J."/>
            <person name="Martin F."/>
            <person name="Spatafora J.W."/>
        </authorList>
    </citation>
    <scope>NUCLEOTIDE SEQUENCE [LARGE SCALE GENOMIC DNA]</scope>
    <source>
        <strain evidence="9 10">OSC145934</strain>
    </source>
</reference>
<accession>A0A232LX18</accession>
<dbReference type="GO" id="GO:0003677">
    <property type="term" value="F:DNA binding"/>
    <property type="evidence" value="ECO:0007669"/>
    <property type="project" value="EnsemblFungi"/>
</dbReference>
<comment type="caution">
    <text evidence="9">The sequence shown here is derived from an EMBL/GenBank/DDBJ whole genome shotgun (WGS) entry which is preliminary data.</text>
</comment>
<keyword evidence="10" id="KW-1185">Reference proteome</keyword>
<evidence type="ECO:0000256" key="1">
    <source>
        <dbReference type="ARBA" id="ARBA00004123"/>
    </source>
</evidence>
<dbReference type="PANTHER" id="PTHR11800:SF2">
    <property type="entry name" value="DNA-DIRECTED RNA POLYMERASE II SUBUNIT RPB3"/>
    <property type="match status" value="1"/>
</dbReference>
<evidence type="ECO:0000256" key="5">
    <source>
        <dbReference type="ARBA" id="ARBA00023242"/>
    </source>
</evidence>
<protein>
    <recommendedName>
        <fullName evidence="7">DNA-directed RNA polymerase II subunit RPB3</fullName>
    </recommendedName>
</protein>
<dbReference type="InterPro" id="IPR011263">
    <property type="entry name" value="DNA-dir_RNA_pol_RpoA/D/Rpb3"/>
</dbReference>
<dbReference type="InterPro" id="IPR022842">
    <property type="entry name" value="RNAP_Rpo3/Rpb3/RPAC1"/>
</dbReference>
<dbReference type="Gene3D" id="3.30.1360.10">
    <property type="entry name" value="RNA polymerase, RBP11-like subunit"/>
    <property type="match status" value="1"/>
</dbReference>
<dbReference type="SUPFAM" id="SSF56553">
    <property type="entry name" value="Insert subdomain of RNA polymerase alpha subunit"/>
    <property type="match status" value="1"/>
</dbReference>
<proteinExistence type="inferred from homology"/>